<feature type="region of interest" description="Disordered" evidence="2">
    <location>
        <begin position="18"/>
        <end position="46"/>
    </location>
</feature>
<dbReference type="InterPro" id="IPR051448">
    <property type="entry name" value="CdaR-like_regulators"/>
</dbReference>
<dbReference type="PANTHER" id="PTHR33744:SF7">
    <property type="entry name" value="PUCR FAMILY TRANSCRIPTIONAL REGULATOR"/>
    <property type="match status" value="1"/>
</dbReference>
<comment type="similarity">
    <text evidence="1">Belongs to the CdaR family.</text>
</comment>
<dbReference type="Pfam" id="PF13556">
    <property type="entry name" value="HTH_30"/>
    <property type="match status" value="1"/>
</dbReference>
<sequence length="445" mass="48905">MVEHNLWHVLQWHTKAKNSTADSTSMLGESTHRNLPKRDAPSQQPLPAPVQQILQQAQEHLSETLPWYQSLADDDKATLNVVIETAVANFVSWLDELEANSAAEDAPRPSLDHIFFIAPLEFTQVVSLRQTLDVTRVIVDLLEGNVATFAKPGRERQTLDAILYYAREVAFSAAAIYADTAEMRENWNVRTETFAMESLAQGTADSKVASQMAVLGWPNTYSCFALVGKLSRSGKLSSSAIASRIRRKVQSTGGQCLVSDHNDLTIVLVNPRDQSSPEEASIGLLHFFSQSAPVCLGPLRQNVEGAAETIQAALTTYQVAPAAEDATFAGGAMRPLHADDVLPERALVGDQFAVDQLYREAYLRLKQGDPHGIMLATLSAFLTCGRSLELTANKLSVHPNTVRYRLKRSIEVTNWDPTNPREAFTLQIALKLGQIRDISGSDADE</sequence>
<evidence type="ECO:0000313" key="6">
    <source>
        <dbReference type="Proteomes" id="UP001321748"/>
    </source>
</evidence>
<dbReference type="EMBL" id="AP026800">
    <property type="protein sequence ID" value="BDR55285.1"/>
    <property type="molecule type" value="Genomic_DNA"/>
</dbReference>
<feature type="domain" description="CdaR GGDEF-like" evidence="4">
    <location>
        <begin position="202"/>
        <end position="318"/>
    </location>
</feature>
<gene>
    <name evidence="5" type="ORF">KIMH_13960</name>
</gene>
<evidence type="ECO:0000313" key="5">
    <source>
        <dbReference type="EMBL" id="BDR55285.1"/>
    </source>
</evidence>
<dbReference type="InterPro" id="IPR041522">
    <property type="entry name" value="CdaR_GGDEF"/>
</dbReference>
<dbReference type="Gene3D" id="1.10.10.2840">
    <property type="entry name" value="PucR C-terminal helix-turn-helix domain"/>
    <property type="match status" value="1"/>
</dbReference>
<organism evidence="5 6">
    <name type="scientific">Bombiscardovia apis</name>
    <dbReference type="NCBI Taxonomy" id="2932182"/>
    <lineage>
        <taxon>Bacteria</taxon>
        <taxon>Bacillati</taxon>
        <taxon>Actinomycetota</taxon>
        <taxon>Actinomycetes</taxon>
        <taxon>Bifidobacteriales</taxon>
        <taxon>Bifidobacteriaceae</taxon>
        <taxon>Bombiscardovia</taxon>
    </lineage>
</organism>
<evidence type="ECO:0000259" key="4">
    <source>
        <dbReference type="Pfam" id="PF17853"/>
    </source>
</evidence>
<feature type="compositionally biased region" description="Polar residues" evidence="2">
    <location>
        <begin position="18"/>
        <end position="28"/>
    </location>
</feature>
<evidence type="ECO:0000256" key="2">
    <source>
        <dbReference type="SAM" id="MobiDB-lite"/>
    </source>
</evidence>
<dbReference type="PANTHER" id="PTHR33744">
    <property type="entry name" value="CARBOHYDRATE DIACID REGULATOR"/>
    <property type="match status" value="1"/>
</dbReference>
<reference evidence="5 6" key="1">
    <citation type="journal article" date="2023" name="Microbiol. Spectr.">
        <title>Symbiosis of Carpenter Bees with Uncharacterized Lactic Acid Bacteria Showing NAD Auxotrophy.</title>
        <authorList>
            <person name="Kawasaki S."/>
            <person name="Ozawa K."/>
            <person name="Mori T."/>
            <person name="Yamamoto A."/>
            <person name="Ito M."/>
            <person name="Ohkuma M."/>
            <person name="Sakamoto M."/>
            <person name="Matsutani M."/>
        </authorList>
    </citation>
    <scope>NUCLEOTIDE SEQUENCE [LARGE SCALE GENOMIC DNA]</scope>
    <source>
        <strain evidence="5 6">KimH</strain>
    </source>
</reference>
<feature type="domain" description="PucR C-terminal helix-turn-helix" evidence="3">
    <location>
        <begin position="375"/>
        <end position="432"/>
    </location>
</feature>
<dbReference type="Pfam" id="PF17853">
    <property type="entry name" value="GGDEF_2"/>
    <property type="match status" value="1"/>
</dbReference>
<keyword evidence="6" id="KW-1185">Reference proteome</keyword>
<feature type="compositionally biased region" description="Basic and acidic residues" evidence="2">
    <location>
        <begin position="30"/>
        <end position="40"/>
    </location>
</feature>
<evidence type="ECO:0000256" key="1">
    <source>
        <dbReference type="ARBA" id="ARBA00006754"/>
    </source>
</evidence>
<protein>
    <submittedName>
        <fullName evidence="5">PucR family transcriptional regulator</fullName>
    </submittedName>
</protein>
<name>A0ABM8BEG7_9BIFI</name>
<dbReference type="Gene3D" id="3.30.70.2730">
    <property type="match status" value="1"/>
</dbReference>
<evidence type="ECO:0000259" key="3">
    <source>
        <dbReference type="Pfam" id="PF13556"/>
    </source>
</evidence>
<accession>A0ABM8BEG7</accession>
<dbReference type="Proteomes" id="UP001321748">
    <property type="component" value="Chromosome"/>
</dbReference>
<proteinExistence type="inferred from homology"/>
<dbReference type="InterPro" id="IPR042070">
    <property type="entry name" value="PucR_C-HTH_sf"/>
</dbReference>
<dbReference type="InterPro" id="IPR025736">
    <property type="entry name" value="PucR_C-HTH_dom"/>
</dbReference>